<dbReference type="InterPro" id="IPR029024">
    <property type="entry name" value="TerB-like"/>
</dbReference>
<protein>
    <submittedName>
        <fullName evidence="2">Nitrogenase</fullName>
    </submittedName>
</protein>
<dbReference type="EMBL" id="QBMC01000061">
    <property type="protein sequence ID" value="PZO17897.1"/>
    <property type="molecule type" value="Genomic_DNA"/>
</dbReference>
<dbReference type="Pfam" id="PF06967">
    <property type="entry name" value="Mo-nitro_C"/>
    <property type="match status" value="1"/>
</dbReference>
<feature type="domain" description="Mo-dependent nitrogenase C-terminal" evidence="1">
    <location>
        <begin position="150"/>
        <end position="231"/>
    </location>
</feature>
<evidence type="ECO:0000313" key="2">
    <source>
        <dbReference type="EMBL" id="PZO17897.1"/>
    </source>
</evidence>
<name>A0A2W4UEU4_9CYAN</name>
<dbReference type="Gene3D" id="1.10.3680.10">
    <property type="entry name" value="TerB-like"/>
    <property type="match status" value="1"/>
</dbReference>
<evidence type="ECO:0000313" key="3">
    <source>
        <dbReference type="Proteomes" id="UP000249354"/>
    </source>
</evidence>
<dbReference type="Proteomes" id="UP000249354">
    <property type="component" value="Unassembled WGS sequence"/>
</dbReference>
<reference evidence="3" key="1">
    <citation type="submission" date="2018-04" db="EMBL/GenBank/DDBJ databases">
        <authorList>
            <person name="Cornet L."/>
        </authorList>
    </citation>
    <scope>NUCLEOTIDE SEQUENCE [LARGE SCALE GENOMIC DNA]</scope>
</reference>
<proteinExistence type="predicted"/>
<accession>A0A2W4UEU4</accession>
<dbReference type="AlphaFoldDB" id="A0A2W4UEU4"/>
<dbReference type="InterPro" id="IPR009717">
    <property type="entry name" value="Mo-dep_Nase_C"/>
</dbReference>
<organism evidence="2 3">
    <name type="scientific">Leptolyngbya foveolarum</name>
    <dbReference type="NCBI Taxonomy" id="47253"/>
    <lineage>
        <taxon>Bacteria</taxon>
        <taxon>Bacillati</taxon>
        <taxon>Cyanobacteriota</taxon>
        <taxon>Cyanophyceae</taxon>
        <taxon>Leptolyngbyales</taxon>
        <taxon>Leptolyngbyaceae</taxon>
        <taxon>Leptolyngbya group</taxon>
        <taxon>Leptolyngbya</taxon>
    </lineage>
</organism>
<sequence>MTSATQTSVYTSEQICVWLRGLLTIAWADGQFDEAEKAMIRSMVESEFAPNVEFDALAPIEPAELAALGLSDAAAQNFLRMAVMVALADGLYSQAENDQVMAFSEALNIEPAALTALQTTLENLSALDEDTPSTEAETGSKTDVAEGIRLLKPVRQWLDGLTVDDPRLARFVCKLVPAQCPFERDVTLFGRKTVHIPPMCKINPLYEQLVGLRFRAMTYLSDDLGEDITPYL</sequence>
<reference evidence="2 3" key="2">
    <citation type="submission" date="2018-06" db="EMBL/GenBank/DDBJ databases">
        <title>Metagenomic assembly of (sub)arctic Cyanobacteria and their associated microbiome from non-axenic cultures.</title>
        <authorList>
            <person name="Baurain D."/>
        </authorList>
    </citation>
    <scope>NUCLEOTIDE SEQUENCE [LARGE SCALE GENOMIC DNA]</scope>
    <source>
        <strain evidence="2">ULC129bin1</strain>
    </source>
</reference>
<dbReference type="SUPFAM" id="SSF158682">
    <property type="entry name" value="TerB-like"/>
    <property type="match status" value="1"/>
</dbReference>
<comment type="caution">
    <text evidence="2">The sequence shown here is derived from an EMBL/GenBank/DDBJ whole genome shotgun (WGS) entry which is preliminary data.</text>
</comment>
<gene>
    <name evidence="2" type="ORF">DCF25_10405</name>
</gene>
<evidence type="ECO:0000259" key="1">
    <source>
        <dbReference type="Pfam" id="PF06967"/>
    </source>
</evidence>
<dbReference type="CDD" id="cd07177">
    <property type="entry name" value="terB_like"/>
    <property type="match status" value="1"/>
</dbReference>